<dbReference type="GO" id="GO:0048471">
    <property type="term" value="C:perinuclear region of cytoplasm"/>
    <property type="evidence" value="ECO:0007669"/>
    <property type="project" value="Ensembl"/>
</dbReference>
<dbReference type="PANTHER" id="PTHR11679">
    <property type="entry name" value="VESICLE PROTEIN SORTING-ASSOCIATED"/>
    <property type="match status" value="1"/>
</dbReference>
<dbReference type="GO" id="GO:0030199">
    <property type="term" value="P:collagen fibril organization"/>
    <property type="evidence" value="ECO:0007669"/>
    <property type="project" value="Ensembl"/>
</dbReference>
<keyword evidence="5" id="KW-0813">Transport</keyword>
<dbReference type="Gene3D" id="1.25.40.850">
    <property type="match status" value="2"/>
</dbReference>
<dbReference type="InParanoid" id="A0A5F9D156"/>
<dbReference type="GO" id="GO:0035855">
    <property type="term" value="P:megakaryocyte development"/>
    <property type="evidence" value="ECO:0007669"/>
    <property type="project" value="Ensembl"/>
</dbReference>
<evidence type="ECO:0000313" key="7">
    <source>
        <dbReference type="Ensembl" id="ENSOCUP00000039458.1"/>
    </source>
</evidence>
<dbReference type="GeneTree" id="ENSGT00940000156813"/>
<dbReference type="FunFam" id="3.40.50.2060:FF:000005">
    <property type="entry name" value="vacuolar protein sorting-associated protein 33B isoform X1"/>
    <property type="match status" value="1"/>
</dbReference>
<dbReference type="Pfam" id="PF00995">
    <property type="entry name" value="Sec1"/>
    <property type="match status" value="1"/>
</dbReference>
<dbReference type="Bgee" id="ENSOCUG00000005468">
    <property type="expression patterns" value="Expressed in skin of back and 14 other cell types or tissues"/>
</dbReference>
<dbReference type="GO" id="GO:0090330">
    <property type="term" value="P:regulation of platelet aggregation"/>
    <property type="evidence" value="ECO:0007669"/>
    <property type="project" value="Ensembl"/>
</dbReference>
<dbReference type="GO" id="GO:0005794">
    <property type="term" value="C:Golgi apparatus"/>
    <property type="evidence" value="ECO:0007669"/>
    <property type="project" value="Ensembl"/>
</dbReference>
<dbReference type="GO" id="GO:0031901">
    <property type="term" value="C:early endosome membrane"/>
    <property type="evidence" value="ECO:0007669"/>
    <property type="project" value="Ensembl"/>
</dbReference>
<accession>A0A5F9D156</accession>
<reference evidence="7" key="2">
    <citation type="submission" date="2025-08" db="UniProtKB">
        <authorList>
            <consortium name="Ensembl"/>
        </authorList>
    </citation>
    <scope>IDENTIFICATION</scope>
    <source>
        <strain evidence="7">Thorbecke</strain>
    </source>
</reference>
<dbReference type="GO" id="GO:0006886">
    <property type="term" value="P:intracellular protein transport"/>
    <property type="evidence" value="ECO:0007669"/>
    <property type="project" value="Ensembl"/>
</dbReference>
<dbReference type="GO" id="GO:0032418">
    <property type="term" value="P:lysosome localization"/>
    <property type="evidence" value="ECO:0007669"/>
    <property type="project" value="Ensembl"/>
</dbReference>
<dbReference type="GO" id="GO:0061025">
    <property type="term" value="P:membrane fusion"/>
    <property type="evidence" value="ECO:0007669"/>
    <property type="project" value="Ensembl"/>
</dbReference>
<keyword evidence="5" id="KW-0653">Protein transport</keyword>
<evidence type="ECO:0000313" key="8">
    <source>
        <dbReference type="Proteomes" id="UP000001811"/>
    </source>
</evidence>
<evidence type="ECO:0000256" key="4">
    <source>
        <dbReference type="ARBA" id="ARBA00009884"/>
    </source>
</evidence>
<dbReference type="GO" id="GO:0070889">
    <property type="term" value="P:platelet alpha granule organization"/>
    <property type="evidence" value="ECO:0007669"/>
    <property type="project" value="Ensembl"/>
</dbReference>
<dbReference type="GO" id="GO:0030897">
    <property type="term" value="C:HOPS complex"/>
    <property type="evidence" value="ECO:0007669"/>
    <property type="project" value="Ensembl"/>
</dbReference>
<dbReference type="FunCoup" id="A0A5F9D156">
    <property type="interactions" value="1698"/>
</dbReference>
<dbReference type="GO" id="GO:0005765">
    <property type="term" value="C:lysosomal membrane"/>
    <property type="evidence" value="ECO:0007669"/>
    <property type="project" value="UniProtKB-SubCell"/>
</dbReference>
<dbReference type="GO" id="GO:0032963">
    <property type="term" value="P:collagen metabolic process"/>
    <property type="evidence" value="ECO:0007669"/>
    <property type="project" value="Ensembl"/>
</dbReference>
<evidence type="ECO:0000256" key="2">
    <source>
        <dbReference type="ARBA" id="ARBA00004492"/>
    </source>
</evidence>
<evidence type="ECO:0000256" key="5">
    <source>
        <dbReference type="ARBA" id="ARBA00022927"/>
    </source>
</evidence>
<dbReference type="AlphaFoldDB" id="A0A5F9D156"/>
<dbReference type="GO" id="GO:0030136">
    <property type="term" value="C:clathrin-coated vesicle"/>
    <property type="evidence" value="ECO:0007669"/>
    <property type="project" value="UniProtKB-SubCell"/>
</dbReference>
<dbReference type="InterPro" id="IPR043154">
    <property type="entry name" value="Sec-1-like_dom1"/>
</dbReference>
<dbReference type="FunFam" id="3.90.830.10:FF:000004">
    <property type="entry name" value="vacuolar protein sorting-associated protein 33B isoform X1"/>
    <property type="match status" value="1"/>
</dbReference>
<dbReference type="InterPro" id="IPR036045">
    <property type="entry name" value="Sec1-like_sf"/>
</dbReference>
<evidence type="ECO:0000256" key="1">
    <source>
        <dbReference type="ARBA" id="ARBA00004132"/>
    </source>
</evidence>
<evidence type="ECO:0000256" key="6">
    <source>
        <dbReference type="SAM" id="MobiDB-lite"/>
    </source>
</evidence>
<keyword evidence="8" id="KW-1185">Reference proteome</keyword>
<reference evidence="7 8" key="1">
    <citation type="journal article" date="2011" name="Nature">
        <title>A high-resolution map of human evolutionary constraint using 29 mammals.</title>
        <authorList>
            <person name="Lindblad-Toh K."/>
            <person name="Garber M."/>
            <person name="Zuk O."/>
            <person name="Lin M.F."/>
            <person name="Parker B.J."/>
            <person name="Washietl S."/>
            <person name="Kheradpour P."/>
            <person name="Ernst J."/>
            <person name="Jordan G."/>
            <person name="Mauceli E."/>
            <person name="Ward L.D."/>
            <person name="Lowe C.B."/>
            <person name="Holloway A.K."/>
            <person name="Clamp M."/>
            <person name="Gnerre S."/>
            <person name="Alfoldi J."/>
            <person name="Beal K."/>
            <person name="Chang J."/>
            <person name="Clawson H."/>
            <person name="Cuff J."/>
            <person name="Di Palma F."/>
            <person name="Fitzgerald S."/>
            <person name="Flicek P."/>
            <person name="Guttman M."/>
            <person name="Hubisz M.J."/>
            <person name="Jaffe D.B."/>
            <person name="Jungreis I."/>
            <person name="Kent W.J."/>
            <person name="Kostka D."/>
            <person name="Lara M."/>
            <person name="Martins A.L."/>
            <person name="Massingham T."/>
            <person name="Moltke I."/>
            <person name="Raney B.J."/>
            <person name="Rasmussen M.D."/>
            <person name="Robinson J."/>
            <person name="Stark A."/>
            <person name="Vilella A.J."/>
            <person name="Wen J."/>
            <person name="Xie X."/>
            <person name="Zody M.C."/>
            <person name="Baldwin J."/>
            <person name="Bloom T."/>
            <person name="Chin C.W."/>
            <person name="Heiman D."/>
            <person name="Nicol R."/>
            <person name="Nusbaum C."/>
            <person name="Young S."/>
            <person name="Wilkinson J."/>
            <person name="Worley K.C."/>
            <person name="Kovar C.L."/>
            <person name="Muzny D.M."/>
            <person name="Gibbs R.A."/>
            <person name="Cree A."/>
            <person name="Dihn H.H."/>
            <person name="Fowler G."/>
            <person name="Jhangiani S."/>
            <person name="Joshi V."/>
            <person name="Lee S."/>
            <person name="Lewis L.R."/>
            <person name="Nazareth L.V."/>
            <person name="Okwuonu G."/>
            <person name="Santibanez J."/>
            <person name="Warren W.C."/>
            <person name="Mardis E.R."/>
            <person name="Weinstock G.M."/>
            <person name="Wilson R.K."/>
            <person name="Delehaunty K."/>
            <person name="Dooling D."/>
            <person name="Fronik C."/>
            <person name="Fulton L."/>
            <person name="Fulton B."/>
            <person name="Graves T."/>
            <person name="Minx P."/>
            <person name="Sodergren E."/>
            <person name="Birney E."/>
            <person name="Margulies E.H."/>
            <person name="Herrero J."/>
            <person name="Green E.D."/>
            <person name="Haussler D."/>
            <person name="Siepel A."/>
            <person name="Goldman N."/>
            <person name="Pollard K.S."/>
            <person name="Pedersen J.S."/>
            <person name="Lander E.S."/>
            <person name="Kellis M."/>
        </authorList>
    </citation>
    <scope>NUCLEOTIDE SEQUENCE [LARGE SCALE GENOMIC DNA]</scope>
    <source>
        <strain evidence="8">Thorbecke</strain>
    </source>
</reference>
<dbReference type="GO" id="GO:0016192">
    <property type="term" value="P:vesicle-mediated transport"/>
    <property type="evidence" value="ECO:0007669"/>
    <property type="project" value="Ensembl"/>
</dbReference>
<dbReference type="GO" id="GO:0031902">
    <property type="term" value="C:late endosome membrane"/>
    <property type="evidence" value="ECO:0007669"/>
    <property type="project" value="UniProtKB-SubCell"/>
</dbReference>
<dbReference type="GO" id="GO:0044877">
    <property type="term" value="F:protein-containing complex binding"/>
    <property type="evidence" value="ECO:0007669"/>
    <property type="project" value="Ensembl"/>
</dbReference>
<dbReference type="InterPro" id="IPR043127">
    <property type="entry name" value="Sec-1-like_dom3a"/>
</dbReference>
<dbReference type="InterPro" id="IPR027482">
    <property type="entry name" value="Sec1-like_dom2"/>
</dbReference>
<name>A0A5F9D156_RABIT</name>
<evidence type="ECO:0000256" key="3">
    <source>
        <dbReference type="ARBA" id="ARBA00004630"/>
    </source>
</evidence>
<dbReference type="Proteomes" id="UP000001811">
    <property type="component" value="Unplaced"/>
</dbReference>
<dbReference type="InterPro" id="IPR001619">
    <property type="entry name" value="Sec1-like"/>
</dbReference>
<dbReference type="Gene3D" id="3.40.50.2060">
    <property type="match status" value="1"/>
</dbReference>
<dbReference type="GO" id="GO:0031091">
    <property type="term" value="C:platelet alpha granule"/>
    <property type="evidence" value="ECO:0007669"/>
    <property type="project" value="Ensembl"/>
</dbReference>
<dbReference type="GO" id="GO:0032400">
    <property type="term" value="P:melanosome localization"/>
    <property type="evidence" value="ECO:0007669"/>
    <property type="project" value="Ensembl"/>
</dbReference>
<comment type="subcellular location">
    <subcellularLocation>
        <location evidence="1">Cytoplasmic vesicle</location>
        <location evidence="1">Clathrin-coated vesicle</location>
    </subcellularLocation>
    <subcellularLocation>
        <location evidence="2">Late endosome membrane</location>
        <topology evidence="2">Peripheral membrane protein</topology>
        <orientation evidence="2">Cytoplasmic side</orientation>
    </subcellularLocation>
    <subcellularLocation>
        <location evidence="3">Lysosome membrane</location>
        <topology evidence="3">Peripheral membrane protein</topology>
        <orientation evidence="3">Cytoplasmic side</orientation>
    </subcellularLocation>
</comment>
<dbReference type="SMR" id="A0A5F9D156"/>
<dbReference type="InterPro" id="IPR043155">
    <property type="entry name" value="VPS33_dom3b"/>
</dbReference>
<dbReference type="GO" id="GO:0043589">
    <property type="term" value="P:skin morphogenesis"/>
    <property type="evidence" value="ECO:0007669"/>
    <property type="project" value="Ensembl"/>
</dbReference>
<organism evidence="7 8">
    <name type="scientific">Oryctolagus cuniculus</name>
    <name type="common">Rabbit</name>
    <dbReference type="NCBI Taxonomy" id="9986"/>
    <lineage>
        <taxon>Eukaryota</taxon>
        <taxon>Metazoa</taxon>
        <taxon>Chordata</taxon>
        <taxon>Craniata</taxon>
        <taxon>Vertebrata</taxon>
        <taxon>Euteleostomi</taxon>
        <taxon>Mammalia</taxon>
        <taxon>Eutheria</taxon>
        <taxon>Euarchontoglires</taxon>
        <taxon>Glires</taxon>
        <taxon>Lagomorpha</taxon>
        <taxon>Leporidae</taxon>
        <taxon>Oryctolagus</taxon>
    </lineage>
</organism>
<feature type="region of interest" description="Disordered" evidence="6">
    <location>
        <begin position="1"/>
        <end position="49"/>
    </location>
</feature>
<dbReference type="Gene3D" id="3.40.50.1910">
    <property type="match status" value="1"/>
</dbReference>
<protein>
    <submittedName>
        <fullName evidence="7">VPS33B late endosome and lysosome associated</fullName>
    </submittedName>
</protein>
<gene>
    <name evidence="7" type="primary">VPS33B</name>
</gene>
<dbReference type="GO" id="GO:0007032">
    <property type="term" value="P:endosome organization"/>
    <property type="evidence" value="ECO:0007669"/>
    <property type="project" value="Ensembl"/>
</dbReference>
<comment type="similarity">
    <text evidence="4">Belongs to the STXBP/unc-18/SEC1 family.</text>
</comment>
<sequence length="732" mass="82731">MYLSARRPLPGMPSAESVKGTSGRSRKSPVSGGRRGCPRTPRAAGAQTEPCYLQSASGRDTVAAGRAAQVAAAMAFPHRPDAPELPDFSMLKRLARDQLIYLLEQLPGKKDLFIEADLMSPLDRIANVSILKQHEVDKLYKVENKPALSSSEQLCFLVRPRIRNMRYIANLVNADKVAGRTRKYKVIFSPQKFYACEMVLEEEGIYGDVSCDEWAFSLLPLDVDLLSMELPEFFRDYFLEGDQRWINTVAQALHLLSTLYGPFPNCYGIGRCAKMSYELWRQLEEEEDGETKGRRPEIGHIFLLDRDVDFVTALCSQVVYEGLVDDTFRIKCGSVDFGPEVTSSDKSLKVLLNAEDKVFSEIRNEHFSNVFGFLSQKARNLQAQYDRRRGMDIKQMKNFVSRELKGLKQEHRLLSLHIGACESIMKKKTKQDFQELIKTEHALLEGFNIREGTSYIEEHIDRQVSPIESLRLMCLLSITENAAKQFPVELLFSQQETRERSLLPHGLQELQRAFLGRLLTEGSGLIPKDYRSLKTQYLQSYGPEHLLTFSNLRRAGLLTEQAPGDTLTAVESKVSKLVTDKAAGKITDAFSSLAKRSNFRAISKKLNLIPRVDGEYDLKVPRDMAYVFSGAYVPLSCRIVELVLERRSWQGLDEVVRLLNCSECAFTDMAKEDKASSESLRLILVVFLGGCTFSEISALRFLGREKGYRFIFLTTAVTNSARLMEAMSEVKA</sequence>
<dbReference type="Gene3D" id="3.90.830.10">
    <property type="entry name" value="Syntaxin Binding Protein 1, Chain A, domain 2"/>
    <property type="match status" value="1"/>
</dbReference>
<reference evidence="7" key="3">
    <citation type="submission" date="2025-09" db="UniProtKB">
        <authorList>
            <consortium name="Ensembl"/>
        </authorList>
    </citation>
    <scope>IDENTIFICATION</scope>
    <source>
        <strain evidence="7">Thorbecke</strain>
    </source>
</reference>
<dbReference type="Ensembl" id="ENSOCUT00000058347.1">
    <property type="protein sequence ID" value="ENSOCUP00000039458.1"/>
    <property type="gene ID" value="ENSOCUG00000005468.3"/>
</dbReference>
<dbReference type="FunFam" id="3.40.50.1910:FF:000003">
    <property type="entry name" value="vacuolar protein sorting-associated protein 33B isoform X2"/>
    <property type="match status" value="1"/>
</dbReference>
<dbReference type="SUPFAM" id="SSF56815">
    <property type="entry name" value="Sec1/munc18-like (SM) proteins"/>
    <property type="match status" value="2"/>
</dbReference>
<dbReference type="STRING" id="9986.ENSOCUP00000039458"/>
<proteinExistence type="inferred from homology"/>